<comment type="caution">
    <text evidence="2">The sequence shown here is derived from an EMBL/GenBank/DDBJ whole genome shotgun (WGS) entry which is preliminary data.</text>
</comment>
<sequence>MLRSIRHLVNEARQHLTLGRISRHFNRFCQGAIRIPSFDARLPRTRCLNTKVSVSPQSNFGESKRSVGGNLNVNKRGENGASLSARTRRARCRLQVLHSSSSHLMIYQVVTILRQAGLKPYVVAEDRLTVTWPTETNLDHLETQEPLTVELQIHRDQGIKFRRISGPKSLFRWKLQDVLSLVYIQCGW</sequence>
<organism evidence="2 3">
    <name type="scientific">Taenia crassiceps</name>
    <dbReference type="NCBI Taxonomy" id="6207"/>
    <lineage>
        <taxon>Eukaryota</taxon>
        <taxon>Metazoa</taxon>
        <taxon>Spiralia</taxon>
        <taxon>Lophotrochozoa</taxon>
        <taxon>Platyhelminthes</taxon>
        <taxon>Cestoda</taxon>
        <taxon>Eucestoda</taxon>
        <taxon>Cyclophyllidea</taxon>
        <taxon>Taeniidae</taxon>
        <taxon>Taenia</taxon>
    </lineage>
</organism>
<evidence type="ECO:0000313" key="2">
    <source>
        <dbReference type="EMBL" id="KAL5107667.1"/>
    </source>
</evidence>
<evidence type="ECO:0008006" key="4">
    <source>
        <dbReference type="Google" id="ProtNLM"/>
    </source>
</evidence>
<reference evidence="2 3" key="1">
    <citation type="journal article" date="2022" name="Front. Cell. Infect. Microbiol.">
        <title>The Genomes of Two Strains of Taenia crassiceps the Animal Model for the Study of Human Cysticercosis.</title>
        <authorList>
            <person name="Bobes R.J."/>
            <person name="Estrada K."/>
            <person name="Rios-Valencia D.G."/>
            <person name="Calderon-Gallegos A."/>
            <person name="de la Torre P."/>
            <person name="Carrero J.C."/>
            <person name="Sanchez-Flores A."/>
            <person name="Laclette J.P."/>
        </authorList>
    </citation>
    <scope>NUCLEOTIDE SEQUENCE [LARGE SCALE GENOMIC DNA]</scope>
    <source>
        <strain evidence="2">WFUcys</strain>
    </source>
</reference>
<gene>
    <name evidence="2" type="ORF">TcWFU_004618</name>
</gene>
<name>A0ABR4QDF4_9CEST</name>
<feature type="region of interest" description="Disordered" evidence="1">
    <location>
        <begin position="54"/>
        <end position="79"/>
    </location>
</feature>
<proteinExistence type="predicted"/>
<dbReference type="EMBL" id="JAKROA010000004">
    <property type="protein sequence ID" value="KAL5107667.1"/>
    <property type="molecule type" value="Genomic_DNA"/>
</dbReference>
<evidence type="ECO:0000256" key="1">
    <source>
        <dbReference type="SAM" id="MobiDB-lite"/>
    </source>
</evidence>
<dbReference type="Proteomes" id="UP001651158">
    <property type="component" value="Unassembled WGS sequence"/>
</dbReference>
<protein>
    <recommendedName>
        <fullName evidence="4">Non-specific serine/threonine protein kinase</fullName>
    </recommendedName>
</protein>
<evidence type="ECO:0000313" key="3">
    <source>
        <dbReference type="Proteomes" id="UP001651158"/>
    </source>
</evidence>
<accession>A0ABR4QDF4</accession>
<keyword evidence="3" id="KW-1185">Reference proteome</keyword>